<accession>A0A0C2JBP5</accession>
<name>A0A0C2NGU1_9VIBR</name>
<accession>A0A0C2NGU1</accession>
<dbReference type="AlphaFoldDB" id="A0A0C2NGU1"/>
<proteinExistence type="predicted"/>
<organism evidence="2 3">
    <name type="scientific">Vibrio renipiscarius</name>
    <dbReference type="NCBI Taxonomy" id="1461322"/>
    <lineage>
        <taxon>Bacteria</taxon>
        <taxon>Pseudomonadati</taxon>
        <taxon>Pseudomonadota</taxon>
        <taxon>Gammaproteobacteria</taxon>
        <taxon>Vibrionales</taxon>
        <taxon>Vibrionaceae</taxon>
        <taxon>Vibrio</taxon>
    </lineage>
</organism>
<feature type="chain" id="PRO_5009758780" evidence="1">
    <location>
        <begin position="18"/>
        <end position="175"/>
    </location>
</feature>
<gene>
    <name evidence="2" type="ORF">OJ16_18750</name>
</gene>
<dbReference type="Proteomes" id="UP000031672">
    <property type="component" value="Unassembled WGS sequence"/>
</dbReference>
<evidence type="ECO:0000256" key="1">
    <source>
        <dbReference type="SAM" id="SignalP"/>
    </source>
</evidence>
<dbReference type="RefSeq" id="WP_040992912.1">
    <property type="nucleotide sequence ID" value="NZ_JTKH01000025.1"/>
</dbReference>
<feature type="signal peptide" evidence="1">
    <location>
        <begin position="1"/>
        <end position="17"/>
    </location>
</feature>
<dbReference type="OrthoDB" id="5901473at2"/>
<evidence type="ECO:0000313" key="3">
    <source>
        <dbReference type="Proteomes" id="UP000031672"/>
    </source>
</evidence>
<evidence type="ECO:0000313" key="2">
    <source>
        <dbReference type="EMBL" id="KII75329.1"/>
    </source>
</evidence>
<dbReference type="EMBL" id="JTKH01000025">
    <property type="protein sequence ID" value="KII75329.1"/>
    <property type="molecule type" value="Genomic_DNA"/>
</dbReference>
<comment type="caution">
    <text evidence="2">The sequence shown here is derived from an EMBL/GenBank/DDBJ whole genome shotgun (WGS) entry which is preliminary data.</text>
</comment>
<keyword evidence="3" id="KW-1185">Reference proteome</keyword>
<sequence>MNKIILILLLVSSSVFADSESFFNRLFFENVSYSELVTPKNKDVVRPIFQQIDASLASEEWSNVDKLGVLRSILAIYLSEVASVKSMSFEQTLSKFKAGKLNSDITKAYADEHNSKVASSELDKVVNARNYEETQQTAKEQQRLKLLKCIIDNMKNLPANMKEVVGAYCKLEQKV</sequence>
<reference evidence="2 3" key="1">
    <citation type="submission" date="2014-11" db="EMBL/GenBank/DDBJ databases">
        <title>Draft Genome Sequence of Vibrio piscirenalis strains CECT 8603T and CECT 8604, two marine Gammaproteobacterium isolated from cultured gilthead sea bream (Sparus aurata).</title>
        <authorList>
            <person name="Arahal D.R."/>
            <person name="Rodrigo-Torres L."/>
            <person name="Lucena T."/>
            <person name="Pujalte M.J."/>
        </authorList>
    </citation>
    <scope>NUCLEOTIDE SEQUENCE [LARGE SCALE GENOMIC DNA]</scope>
    <source>
        <strain evidence="2 3">DCR 1-4-2</strain>
    </source>
</reference>
<protein>
    <submittedName>
        <fullName evidence="2">Uncharacterized protein</fullName>
    </submittedName>
</protein>
<keyword evidence="1" id="KW-0732">Signal</keyword>